<evidence type="ECO:0000313" key="6">
    <source>
        <dbReference type="Proteomes" id="UP001562178"/>
    </source>
</evidence>
<dbReference type="Gene3D" id="3.20.20.30">
    <property type="entry name" value="Luciferase-like domain"/>
    <property type="match status" value="1"/>
</dbReference>
<evidence type="ECO:0000313" key="5">
    <source>
        <dbReference type="EMBL" id="MEY2249815.1"/>
    </source>
</evidence>
<evidence type="ECO:0000256" key="1">
    <source>
        <dbReference type="ARBA" id="ARBA00022630"/>
    </source>
</evidence>
<dbReference type="PANTHER" id="PTHR30011:SF16">
    <property type="entry name" value="C2H2 FINGER DOMAIN TRANSCRIPTION FACTOR (EUROFUNG)-RELATED"/>
    <property type="match status" value="1"/>
</dbReference>
<dbReference type="EMBL" id="JBGBDC010000001">
    <property type="protein sequence ID" value="MEY2249815.1"/>
    <property type="molecule type" value="Genomic_DNA"/>
</dbReference>
<name>A0ABV4AX48_9BURK</name>
<comment type="caution">
    <text evidence="5">The sequence shown here is derived from an EMBL/GenBank/DDBJ whole genome shotgun (WGS) entry which is preliminary data.</text>
</comment>
<dbReference type="Proteomes" id="UP001562178">
    <property type="component" value="Unassembled WGS sequence"/>
</dbReference>
<evidence type="ECO:0000256" key="4">
    <source>
        <dbReference type="ARBA" id="ARBA00023033"/>
    </source>
</evidence>
<dbReference type="InterPro" id="IPR036661">
    <property type="entry name" value="Luciferase-like_sf"/>
</dbReference>
<dbReference type="PANTHER" id="PTHR30011">
    <property type="entry name" value="ALKANESULFONATE MONOOXYGENASE-RELATED"/>
    <property type="match status" value="1"/>
</dbReference>
<proteinExistence type="predicted"/>
<keyword evidence="6" id="KW-1185">Reference proteome</keyword>
<sequence>MTVHTVLDLSGQALEDILITLAGGGAPAAALGKALDALPVAAYALGLGAAAASARDTSVALSFLLAFTRSSRFIASAHPAQQHPINLARNLSTLNALHGPRIGLALHADAPTAGWFRPEDAASPASAADYLRLVSSLWDSWPMDALIGDTDGGRYVDADRIVRIADPVYTHIGGPLTLPTDIPGKPPLLLLSPHGAEASTDPSVDLQLNETAPGSGHFVSDHVSLRTGAPSLDAVLAWPLEAHARAQRASIREALQLPAGRMAAVGQTPVFKDAAVAVRV</sequence>
<dbReference type="SUPFAM" id="SSF51679">
    <property type="entry name" value="Bacterial luciferase-like"/>
    <property type="match status" value="1"/>
</dbReference>
<keyword evidence="4" id="KW-0503">Monooxygenase</keyword>
<organism evidence="5 6">
    <name type="scientific">Comamonas sediminis</name>
    <dbReference type="NCBI Taxonomy" id="1783360"/>
    <lineage>
        <taxon>Bacteria</taxon>
        <taxon>Pseudomonadati</taxon>
        <taxon>Pseudomonadota</taxon>
        <taxon>Betaproteobacteria</taxon>
        <taxon>Burkholderiales</taxon>
        <taxon>Comamonadaceae</taxon>
        <taxon>Comamonas</taxon>
    </lineage>
</organism>
<dbReference type="RefSeq" id="WP_369458885.1">
    <property type="nucleotide sequence ID" value="NZ_JBGBDC010000001.1"/>
</dbReference>
<dbReference type="InterPro" id="IPR051260">
    <property type="entry name" value="Diverse_substr_monoxygenases"/>
</dbReference>
<reference evidence="5 6" key="1">
    <citation type="journal article" date="2016" name="Int. J. Syst. Evol. Microbiol.">
        <title>Description of Comamonas sediminis sp. nov., isolated from lagoon sediments.</title>
        <authorList>
            <person name="Subhash Y."/>
            <person name="Bang J.J."/>
            <person name="You T.H."/>
            <person name="Lee S.S."/>
        </authorList>
    </citation>
    <scope>NUCLEOTIDE SEQUENCE [LARGE SCALE GENOMIC DNA]</scope>
    <source>
        <strain evidence="5 6">JCM 31169</strain>
    </source>
</reference>
<keyword evidence="2" id="KW-0288">FMN</keyword>
<keyword evidence="3" id="KW-0560">Oxidoreductase</keyword>
<accession>A0ABV4AX48</accession>
<evidence type="ECO:0000256" key="3">
    <source>
        <dbReference type="ARBA" id="ARBA00023002"/>
    </source>
</evidence>
<gene>
    <name evidence="5" type="ORF">AB7A72_02260</name>
</gene>
<protein>
    <submittedName>
        <fullName evidence="5">LLM class flavin-dependent oxidoreductase</fullName>
    </submittedName>
</protein>
<keyword evidence="1" id="KW-0285">Flavoprotein</keyword>
<evidence type="ECO:0000256" key="2">
    <source>
        <dbReference type="ARBA" id="ARBA00022643"/>
    </source>
</evidence>